<name>A0A0H2ZAC3_PSEAB</name>
<dbReference type="HOGENOM" id="CLU_189953_0_0_6"/>
<dbReference type="KEGG" id="pau:PA14_37670"/>
<reference evidence="1 2" key="1">
    <citation type="journal article" date="2006" name="Genome Biol.">
        <title>Genomic analysis reveals that Pseudomonas aeruginosa virulence is combinatorial.</title>
        <authorList>
            <person name="Lee D.G."/>
            <person name="Urbach J.M."/>
            <person name="Wu G."/>
            <person name="Liberati N.T."/>
            <person name="Feinbaum R.L."/>
            <person name="Miyata S."/>
            <person name="Diggins L.T."/>
            <person name="He J."/>
            <person name="Saucier M."/>
            <person name="Deziel E."/>
            <person name="Friedman L."/>
            <person name="Li L."/>
            <person name="Grills G."/>
            <person name="Montgomery K."/>
            <person name="Kucherlapati R."/>
            <person name="Rahme L.G."/>
            <person name="Ausubel F.M."/>
        </authorList>
    </citation>
    <scope>NUCLEOTIDE SEQUENCE [LARGE SCALE GENOMIC DNA]</scope>
    <source>
        <strain evidence="1 2">UCBPP-PA14</strain>
    </source>
</reference>
<gene>
    <name evidence="1" type="ordered locus">PA14_37670</name>
</gene>
<accession>A0A0H2ZAC3</accession>
<dbReference type="AlphaFoldDB" id="A0A0H2ZAC3"/>
<proteinExistence type="predicted"/>
<dbReference type="Proteomes" id="UP000000653">
    <property type="component" value="Chromosome"/>
</dbReference>
<evidence type="ECO:0000313" key="1">
    <source>
        <dbReference type="EMBL" id="ABJ11258.1"/>
    </source>
</evidence>
<protein>
    <submittedName>
        <fullName evidence="1">Uncharacterized protein</fullName>
    </submittedName>
</protein>
<dbReference type="EMBL" id="CP000438">
    <property type="protein sequence ID" value="ABJ11258.1"/>
    <property type="molecule type" value="Genomic_DNA"/>
</dbReference>
<evidence type="ECO:0000313" key="2">
    <source>
        <dbReference type="Proteomes" id="UP000000653"/>
    </source>
</evidence>
<sequence length="88" mass="9966">MSAERQGVYAEFFRIRSTAMLDHDLTVALLCRLNQNQSALGMALEELAIWAKRHEGGETYDVVMNHLQTLERNADFVAEAIVVLMADR</sequence>
<organism evidence="1 2">
    <name type="scientific">Pseudomonas aeruginosa (strain UCBPP-PA14)</name>
    <dbReference type="NCBI Taxonomy" id="208963"/>
    <lineage>
        <taxon>Bacteria</taxon>
        <taxon>Pseudomonadati</taxon>
        <taxon>Pseudomonadota</taxon>
        <taxon>Gammaproteobacteria</taxon>
        <taxon>Pseudomonadales</taxon>
        <taxon>Pseudomonadaceae</taxon>
        <taxon>Pseudomonas</taxon>
    </lineage>
</organism>